<keyword evidence="2" id="KW-0812">Transmembrane</keyword>
<dbReference type="EMBL" id="FOFB01000001">
    <property type="protein sequence ID" value="SEP63646.1"/>
    <property type="molecule type" value="Genomic_DNA"/>
</dbReference>
<proteinExistence type="predicted"/>
<organism evidence="3 4">
    <name type="scientific">Neolewinella agarilytica</name>
    <dbReference type="NCBI Taxonomy" id="478744"/>
    <lineage>
        <taxon>Bacteria</taxon>
        <taxon>Pseudomonadati</taxon>
        <taxon>Bacteroidota</taxon>
        <taxon>Saprospiria</taxon>
        <taxon>Saprospirales</taxon>
        <taxon>Lewinellaceae</taxon>
        <taxon>Neolewinella</taxon>
    </lineage>
</organism>
<dbReference type="RefSeq" id="WP_090165041.1">
    <property type="nucleotide sequence ID" value="NZ_FOFB01000001.1"/>
</dbReference>
<sequence length="369" mass="41236">MQILTIVIGIIFVLLLLSLLATTMMELLSSLFSLRSRNLIKALRNMLASSDPNEVLVDEFQRNSLYRHLTQQYGRRRTSSVGPSYMNAETFQSILFDVILKGDDISNLEARLDALPDEDLRNVLKQLLRESGGQLDLFRLEVQNWYNSVMDRAAGWYKRYTQKILLFMGLGIAVVFNADTLSLYDRLSNDPETLEQLANAAEQYVAARERVNQLPQETTAPEPVSPAPTTTDPVDPVSTDPNSADPSFGDRAPADPFGTSTTVQPPTTVEQPAPATYLYSGEDVSDKDFKTSLEELKGLLNNEIAEIRRPLGLGWEGVSLRELSLFDLISKFFGYILTALAVSLGAPFWFDLLKKLVNIRSSGARPYEE</sequence>
<dbReference type="InParanoid" id="A0A1H8ZGV9"/>
<dbReference type="Proteomes" id="UP000199021">
    <property type="component" value="Unassembled WGS sequence"/>
</dbReference>
<dbReference type="STRING" id="478744.SAMN05444359_101320"/>
<evidence type="ECO:0000256" key="2">
    <source>
        <dbReference type="SAM" id="Phobius"/>
    </source>
</evidence>
<keyword evidence="2" id="KW-0472">Membrane</keyword>
<reference evidence="4" key="1">
    <citation type="submission" date="2016-10" db="EMBL/GenBank/DDBJ databases">
        <authorList>
            <person name="Varghese N."/>
            <person name="Submissions S."/>
        </authorList>
    </citation>
    <scope>NUCLEOTIDE SEQUENCE [LARGE SCALE GENOMIC DNA]</scope>
    <source>
        <strain evidence="4">DSM 24740</strain>
    </source>
</reference>
<dbReference type="OrthoDB" id="6286374at2"/>
<feature type="compositionally biased region" description="Low complexity" evidence="1">
    <location>
        <begin position="227"/>
        <end position="243"/>
    </location>
</feature>
<evidence type="ECO:0000256" key="1">
    <source>
        <dbReference type="SAM" id="MobiDB-lite"/>
    </source>
</evidence>
<evidence type="ECO:0000313" key="4">
    <source>
        <dbReference type="Proteomes" id="UP000199021"/>
    </source>
</evidence>
<name>A0A1H8ZGV9_9BACT</name>
<keyword evidence="4" id="KW-1185">Reference proteome</keyword>
<feature type="transmembrane region" description="Helical" evidence="2">
    <location>
        <begin position="6"/>
        <end position="34"/>
    </location>
</feature>
<gene>
    <name evidence="3" type="ORF">SAMN05444359_101320</name>
</gene>
<protein>
    <submittedName>
        <fullName evidence="3">Uncharacterized protein</fullName>
    </submittedName>
</protein>
<dbReference type="AlphaFoldDB" id="A0A1H8ZGV9"/>
<keyword evidence="2" id="KW-1133">Transmembrane helix</keyword>
<feature type="region of interest" description="Disordered" evidence="1">
    <location>
        <begin position="214"/>
        <end position="273"/>
    </location>
</feature>
<accession>A0A1H8ZGV9</accession>
<feature type="transmembrane region" description="Helical" evidence="2">
    <location>
        <begin position="332"/>
        <end position="350"/>
    </location>
</feature>
<feature type="compositionally biased region" description="Low complexity" evidence="1">
    <location>
        <begin position="259"/>
        <end position="273"/>
    </location>
</feature>
<evidence type="ECO:0000313" key="3">
    <source>
        <dbReference type="EMBL" id="SEP63646.1"/>
    </source>
</evidence>